<reference evidence="2" key="2">
    <citation type="submission" date="2025-08" db="UniProtKB">
        <authorList>
            <consortium name="RefSeq"/>
        </authorList>
    </citation>
    <scope>IDENTIFICATION</scope>
    <source>
        <tissue evidence="2">Leaf</tissue>
    </source>
</reference>
<evidence type="ECO:0000313" key="2">
    <source>
        <dbReference type="RefSeq" id="XP_075086522.1"/>
    </source>
</evidence>
<accession>A0AC58SNI5</accession>
<name>A0AC58SNI5_TOBAC</name>
<dbReference type="Proteomes" id="UP000790787">
    <property type="component" value="Chromosome 14"/>
</dbReference>
<reference evidence="1" key="1">
    <citation type="journal article" date="2014" name="Nat. Commun.">
        <title>The tobacco genome sequence and its comparison with those of tomato and potato.</title>
        <authorList>
            <person name="Sierro N."/>
            <person name="Battey J.N."/>
            <person name="Ouadi S."/>
            <person name="Bakaher N."/>
            <person name="Bovet L."/>
            <person name="Willig A."/>
            <person name="Goepfert S."/>
            <person name="Peitsch M.C."/>
            <person name="Ivanov N.V."/>
        </authorList>
    </citation>
    <scope>NUCLEOTIDE SEQUENCE [LARGE SCALE GENOMIC DNA]</scope>
</reference>
<keyword evidence="1" id="KW-1185">Reference proteome</keyword>
<gene>
    <name evidence="2" type="primary">LOC142169186</name>
</gene>
<dbReference type="RefSeq" id="XP_075086522.1">
    <property type="nucleotide sequence ID" value="XM_075230421.1"/>
</dbReference>
<sequence length="829" mass="93541">MVTTLTSVGTESDQKKASKIPINRRIFTVKNEVTLLIIAGLRTIGDGSGDLNPRVKLTLKNLTIQDPSRLGYLKPITKLDGGTITFRDKSKGNIIGVRKVPFSSTCDVDEVYLVDELSYNLLSISQLCDNDYEVRFKKHGWFIEDKSGKVILSGNKDKNVYTISNIDTLENQICLASVIDGPWVWHRKLGYANMHTIQKLSKHDPVISLPKLDVSKDYICDACQLGKQTRPSFKIKNIVSTTKPLQLLHMNLFGPTRTASIESIHVVFVDTNPHSRNEKLPEDEEISIVPKLVVTGKDYQEESIEQSTIEERETTTTIPNEWKSQPGYPHKFIIGNPQEGITTRRSQKLNSHMALISQLEPKKVEEVLKDIHWVKAMKDELDQSERNKVWKLVPKPSNVSIIGTKWVYRNKLNESGLVMRNKARLVAQGYSQQEVIDYDETFTPVARLESIRILLAFAAHKGFKLFQMDVKGAFLNGYISEEVYVKQLPGFVNDTLPDHSLKGIFISQTKYIKALIKKFGMENAKPIGTPMSPTTMLDEDNHGKSVDETMYRGMIGSLLYFTASRPDIMFSVCKCARFQSAPKESHLTAVKRIIRYLIRTSELGLWYAHSKTFILKGFSDADFAGDTIDRKSTSGTCQLLGNALVSSHSKKQNCVALSKIEAGYLAIESCCTQVLWIMHQLLDYDLSITMTSIFCDNTSAICLAKTSVHHSRAKHIEIKHHFIRDHIAKLSLLILSKETLTMVKRNLSSSTATRRSRRFRKTLNPEETVDLESFINSDPLKTDNKSSKSSEDLPIIQKKAGKRTMEQNPKESACKKGKVESTKFGPEDK</sequence>
<protein>
    <submittedName>
        <fullName evidence="2">Uncharacterized protein LOC142169186</fullName>
    </submittedName>
</protein>
<proteinExistence type="predicted"/>
<evidence type="ECO:0000313" key="1">
    <source>
        <dbReference type="Proteomes" id="UP000790787"/>
    </source>
</evidence>
<organism evidence="1 2">
    <name type="scientific">Nicotiana tabacum</name>
    <name type="common">Common tobacco</name>
    <dbReference type="NCBI Taxonomy" id="4097"/>
    <lineage>
        <taxon>Eukaryota</taxon>
        <taxon>Viridiplantae</taxon>
        <taxon>Streptophyta</taxon>
        <taxon>Embryophyta</taxon>
        <taxon>Tracheophyta</taxon>
        <taxon>Spermatophyta</taxon>
        <taxon>Magnoliopsida</taxon>
        <taxon>eudicotyledons</taxon>
        <taxon>Gunneridae</taxon>
        <taxon>Pentapetalae</taxon>
        <taxon>asterids</taxon>
        <taxon>lamiids</taxon>
        <taxon>Solanales</taxon>
        <taxon>Solanaceae</taxon>
        <taxon>Nicotianoideae</taxon>
        <taxon>Nicotianeae</taxon>
        <taxon>Nicotiana</taxon>
    </lineage>
</organism>